<feature type="region of interest" description="Disordered" evidence="7">
    <location>
        <begin position="1"/>
        <end position="21"/>
    </location>
</feature>
<name>A0A2A2HZQ0_9GAMM</name>
<reference evidence="8 9" key="1">
    <citation type="submission" date="2017-07" db="EMBL/GenBank/DDBJ databases">
        <title>Tamlnaduibacter salinus (Mi-7) genome sequencing.</title>
        <authorList>
            <person name="Verma A."/>
            <person name="Krishnamurthi S."/>
        </authorList>
    </citation>
    <scope>NUCLEOTIDE SEQUENCE [LARGE SCALE GENOMIC DNA]</scope>
    <source>
        <strain evidence="8 9">Mi-7</strain>
    </source>
</reference>
<accession>A0A2A2HZQ0</accession>
<dbReference type="Pfam" id="PF00574">
    <property type="entry name" value="CLP_protease"/>
    <property type="match status" value="1"/>
</dbReference>
<keyword evidence="5" id="KW-0720">Serine protease</keyword>
<dbReference type="Gene3D" id="3.90.226.10">
    <property type="entry name" value="2-enoyl-CoA Hydratase, Chain A, domain 1"/>
    <property type="match status" value="1"/>
</dbReference>
<keyword evidence="4" id="KW-0378">Hydrolase</keyword>
<dbReference type="InterPro" id="IPR029045">
    <property type="entry name" value="ClpP/crotonase-like_dom_sf"/>
</dbReference>
<dbReference type="GO" id="GO:0051117">
    <property type="term" value="F:ATPase binding"/>
    <property type="evidence" value="ECO:0007669"/>
    <property type="project" value="TreeGrafter"/>
</dbReference>
<sequence>MPCRTSKTTRPPLRSSNCGTSASTAGVIRRWRLGGVVPWKSSTATASGDPALRRNAGYFRPRKGSLTSQKVPKGEPAMARNIKAILDKNEIYIYGEIGELDVSAKRFIDTLKTLDLSQTVHVRINSPGGDVAHALGMFNALQELDDVVSHIDGLAASAASVVAMAGKTVMADNAILMIHRPWSMAAGNADDMRKAGDVLDKFQPQLTKAYTQKTGLPDDEVNAMLAEETWFTAEEALAKGFIDEVSESLEIAASVDLSVFNSVPEHISTTTQKNAANRQEIENMLALFKDHESLKGVTANSLIQAGMTTPEAARQHLLAEIGKNHSPIWSGAIPMDENTQLKNFMNEAADAILMRHNVPVKAPTNGARELAGLPLAGLAEKHLNLHGISTNMMSKRQVFDRAFGLGMQSTSDFASLLGNAAGKSLRQAYEEEYGSHEVWTGDVEVPDFKDQSLVQLSEAPDLDPIKEGAEYKHGYFSDDGMTFRIEKFGKLFSLTYEAMINDDLNAFTRLPQAFGKSAKRKEADLVYQVLTGNPKLNDNKALFHADHGNISSGGWSGLTVAPLADARTLMRKQKGVNSKAPINVVPRFLIVPASRETEAEQLLASTVDPSKSNDTVNPNFVRSLHLVVDSRLDEVSESVCYLAASPTQVDTITRAYLADTPRPYYEQREGWEVDGMHVKARLEFAAVPIDYRGLVRIDFA</sequence>
<dbReference type="EMBL" id="NMPM01000073">
    <property type="protein sequence ID" value="PAV25201.1"/>
    <property type="molecule type" value="Genomic_DNA"/>
</dbReference>
<dbReference type="NCBIfam" id="NF045542">
    <property type="entry name" value="Clp_rel_HeadMat"/>
    <property type="match status" value="1"/>
</dbReference>
<dbReference type="SUPFAM" id="SSF52096">
    <property type="entry name" value="ClpP/crotonase"/>
    <property type="match status" value="1"/>
</dbReference>
<dbReference type="CDD" id="cd07016">
    <property type="entry name" value="S14_ClpP_1"/>
    <property type="match status" value="1"/>
</dbReference>
<dbReference type="InterPro" id="IPR023562">
    <property type="entry name" value="ClpP/TepA"/>
</dbReference>
<dbReference type="OrthoDB" id="9806592at2"/>
<comment type="caution">
    <text evidence="8">The sequence shown here is derived from an EMBL/GenBank/DDBJ whole genome shotgun (WGS) entry which is preliminary data.</text>
</comment>
<evidence type="ECO:0000256" key="3">
    <source>
        <dbReference type="ARBA" id="ARBA00022670"/>
    </source>
</evidence>
<dbReference type="AlphaFoldDB" id="A0A2A2HZQ0"/>
<evidence type="ECO:0000313" key="9">
    <source>
        <dbReference type="Proteomes" id="UP000218332"/>
    </source>
</evidence>
<evidence type="ECO:0000256" key="6">
    <source>
        <dbReference type="RuleBase" id="RU003567"/>
    </source>
</evidence>
<comment type="similarity">
    <text evidence="1 6">Belongs to the peptidase S14 family.</text>
</comment>
<dbReference type="GO" id="GO:0009368">
    <property type="term" value="C:endopeptidase Clp complex"/>
    <property type="evidence" value="ECO:0007669"/>
    <property type="project" value="TreeGrafter"/>
</dbReference>
<evidence type="ECO:0000256" key="1">
    <source>
        <dbReference type="ARBA" id="ARBA00007039"/>
    </source>
</evidence>
<dbReference type="PANTHER" id="PTHR10381">
    <property type="entry name" value="ATP-DEPENDENT CLP PROTEASE PROTEOLYTIC SUBUNIT"/>
    <property type="match status" value="1"/>
</dbReference>
<keyword evidence="2" id="KW-0963">Cytoplasm</keyword>
<dbReference type="GO" id="GO:0004176">
    <property type="term" value="F:ATP-dependent peptidase activity"/>
    <property type="evidence" value="ECO:0007669"/>
    <property type="project" value="InterPro"/>
</dbReference>
<dbReference type="PANTHER" id="PTHR10381:SF70">
    <property type="entry name" value="ATP-DEPENDENT CLP PROTEASE PROTEOLYTIC SUBUNIT"/>
    <property type="match status" value="1"/>
</dbReference>
<dbReference type="PRINTS" id="PR00127">
    <property type="entry name" value="CLPPROTEASEP"/>
</dbReference>
<dbReference type="GO" id="GO:0006515">
    <property type="term" value="P:protein quality control for misfolded or incompletely synthesized proteins"/>
    <property type="evidence" value="ECO:0007669"/>
    <property type="project" value="TreeGrafter"/>
</dbReference>
<protein>
    <recommendedName>
        <fullName evidence="6">ATP-dependent Clp protease proteolytic subunit</fullName>
    </recommendedName>
</protein>
<dbReference type="GO" id="GO:0004252">
    <property type="term" value="F:serine-type endopeptidase activity"/>
    <property type="evidence" value="ECO:0007669"/>
    <property type="project" value="InterPro"/>
</dbReference>
<evidence type="ECO:0000256" key="7">
    <source>
        <dbReference type="SAM" id="MobiDB-lite"/>
    </source>
</evidence>
<proteinExistence type="inferred from homology"/>
<evidence type="ECO:0000256" key="2">
    <source>
        <dbReference type="ARBA" id="ARBA00022490"/>
    </source>
</evidence>
<evidence type="ECO:0000256" key="5">
    <source>
        <dbReference type="ARBA" id="ARBA00022825"/>
    </source>
</evidence>
<dbReference type="Proteomes" id="UP000218332">
    <property type="component" value="Unassembled WGS sequence"/>
</dbReference>
<evidence type="ECO:0000256" key="4">
    <source>
        <dbReference type="ARBA" id="ARBA00022801"/>
    </source>
</evidence>
<keyword evidence="9" id="KW-1185">Reference proteome</keyword>
<dbReference type="InterPro" id="IPR001907">
    <property type="entry name" value="ClpP"/>
</dbReference>
<evidence type="ECO:0000313" key="8">
    <source>
        <dbReference type="EMBL" id="PAV25201.1"/>
    </source>
</evidence>
<gene>
    <name evidence="8" type="ORF">CF392_12245</name>
</gene>
<dbReference type="Pfam" id="PF25209">
    <property type="entry name" value="Phage_capsid_4"/>
    <property type="match status" value="1"/>
</dbReference>
<keyword evidence="3" id="KW-0645">Protease</keyword>
<organism evidence="8 9">
    <name type="scientific">Tamilnaduibacter salinus</name>
    <dbReference type="NCBI Taxonomy" id="1484056"/>
    <lineage>
        <taxon>Bacteria</taxon>
        <taxon>Pseudomonadati</taxon>
        <taxon>Pseudomonadota</taxon>
        <taxon>Gammaproteobacteria</taxon>
        <taxon>Pseudomonadales</taxon>
        <taxon>Marinobacteraceae</taxon>
        <taxon>Tamilnaduibacter</taxon>
    </lineage>
</organism>